<keyword evidence="2" id="KW-1133">Transmembrane helix</keyword>
<comment type="caution">
    <text evidence="3">The sequence shown here is derived from an EMBL/GenBank/DDBJ whole genome shotgun (WGS) entry which is preliminary data.</text>
</comment>
<reference evidence="3" key="1">
    <citation type="submission" date="2020-11" db="EMBL/GenBank/DDBJ databases">
        <title>Bacterial whole genome sequence for Caenimonas sp. DR4.4.</title>
        <authorList>
            <person name="Le V."/>
            <person name="Ko S.-R."/>
            <person name="Ahn C.-Y."/>
            <person name="Oh H.-M."/>
        </authorList>
    </citation>
    <scope>NUCLEOTIDE SEQUENCE</scope>
    <source>
        <strain evidence="3">DR4.4</strain>
    </source>
</reference>
<dbReference type="AlphaFoldDB" id="A0A931H7W5"/>
<keyword evidence="2" id="KW-0812">Transmembrane</keyword>
<keyword evidence="2" id="KW-0472">Membrane</keyword>
<gene>
    <name evidence="3" type="ORF">I5803_20020</name>
</gene>
<protein>
    <submittedName>
        <fullName evidence="3">Uncharacterized protein</fullName>
    </submittedName>
</protein>
<proteinExistence type="predicted"/>
<accession>A0A931H7W5</accession>
<dbReference type="RefSeq" id="WP_196988071.1">
    <property type="nucleotide sequence ID" value="NZ_JADWYS010000001.1"/>
</dbReference>
<name>A0A931H7W5_9BURK</name>
<dbReference type="Proteomes" id="UP000651050">
    <property type="component" value="Unassembled WGS sequence"/>
</dbReference>
<organism evidence="3 4">
    <name type="scientific">Caenimonas aquaedulcis</name>
    <dbReference type="NCBI Taxonomy" id="2793270"/>
    <lineage>
        <taxon>Bacteria</taxon>
        <taxon>Pseudomonadati</taxon>
        <taxon>Pseudomonadota</taxon>
        <taxon>Betaproteobacteria</taxon>
        <taxon>Burkholderiales</taxon>
        <taxon>Comamonadaceae</taxon>
        <taxon>Caenimonas</taxon>
    </lineage>
</organism>
<feature type="transmembrane region" description="Helical" evidence="2">
    <location>
        <begin position="27"/>
        <end position="47"/>
    </location>
</feature>
<evidence type="ECO:0000256" key="2">
    <source>
        <dbReference type="SAM" id="Phobius"/>
    </source>
</evidence>
<evidence type="ECO:0000256" key="1">
    <source>
        <dbReference type="SAM" id="MobiDB-lite"/>
    </source>
</evidence>
<evidence type="ECO:0000313" key="4">
    <source>
        <dbReference type="Proteomes" id="UP000651050"/>
    </source>
</evidence>
<keyword evidence="4" id="KW-1185">Reference proteome</keyword>
<feature type="region of interest" description="Disordered" evidence="1">
    <location>
        <begin position="1"/>
        <end position="25"/>
    </location>
</feature>
<evidence type="ECO:0000313" key="3">
    <source>
        <dbReference type="EMBL" id="MBG9390329.1"/>
    </source>
</evidence>
<dbReference type="EMBL" id="JADWYS010000001">
    <property type="protein sequence ID" value="MBG9390329.1"/>
    <property type="molecule type" value="Genomic_DNA"/>
</dbReference>
<sequence length="146" mass="14380">MNPSTDNDWAEQAAAGPVEPPPTPRQALAPTVAVLAVAVAAVAAAVMTHRADAPAPAATLAAATPAKLSVVTAPPLSRPGAQAMGGTAVCATCGVVESVAVAAPGKAFRMRIRMDDGSVRTVEQRGALPAGSRVAISGDALKLIPG</sequence>